<evidence type="ECO:0000256" key="1">
    <source>
        <dbReference type="ARBA" id="ARBA00004613"/>
    </source>
</evidence>
<keyword evidence="4" id="KW-0339">Growth factor</keyword>
<keyword evidence="5" id="KW-1015">Disulfide bond</keyword>
<keyword evidence="7" id="KW-1185">Reference proteome</keyword>
<gene>
    <name evidence="6" type="ORF">RIF29_30091</name>
</gene>
<dbReference type="AlphaFoldDB" id="A0AAN9EFP8"/>
<evidence type="ECO:0000256" key="4">
    <source>
        <dbReference type="ARBA" id="ARBA00023030"/>
    </source>
</evidence>
<dbReference type="EMBL" id="JAYWIO010000006">
    <property type="protein sequence ID" value="KAK7256637.1"/>
    <property type="molecule type" value="Genomic_DNA"/>
</dbReference>
<comment type="similarity">
    <text evidence="2">Belongs to the IL-6 superfamily.</text>
</comment>
<comment type="subcellular location">
    <subcellularLocation>
        <location evidence="1">Secreted</location>
    </subcellularLocation>
</comment>
<keyword evidence="3" id="KW-0964">Secreted</keyword>
<organism evidence="6 7">
    <name type="scientific">Crotalaria pallida</name>
    <name type="common">Smooth rattlebox</name>
    <name type="synonym">Crotalaria striata</name>
    <dbReference type="NCBI Taxonomy" id="3830"/>
    <lineage>
        <taxon>Eukaryota</taxon>
        <taxon>Viridiplantae</taxon>
        <taxon>Streptophyta</taxon>
        <taxon>Embryophyta</taxon>
        <taxon>Tracheophyta</taxon>
        <taxon>Spermatophyta</taxon>
        <taxon>Magnoliopsida</taxon>
        <taxon>eudicotyledons</taxon>
        <taxon>Gunneridae</taxon>
        <taxon>Pentapetalae</taxon>
        <taxon>rosids</taxon>
        <taxon>fabids</taxon>
        <taxon>Fabales</taxon>
        <taxon>Fabaceae</taxon>
        <taxon>Papilionoideae</taxon>
        <taxon>50 kb inversion clade</taxon>
        <taxon>genistoids sensu lato</taxon>
        <taxon>core genistoids</taxon>
        <taxon>Crotalarieae</taxon>
        <taxon>Crotalaria</taxon>
    </lineage>
</organism>
<comment type="caution">
    <text evidence="6">The sequence shown here is derived from an EMBL/GenBank/DDBJ whole genome shotgun (WGS) entry which is preliminary data.</text>
</comment>
<dbReference type="GO" id="GO:0005576">
    <property type="term" value="C:extracellular region"/>
    <property type="evidence" value="ECO:0007669"/>
    <property type="project" value="UniProtKB-SubCell"/>
</dbReference>
<evidence type="ECO:0000256" key="5">
    <source>
        <dbReference type="ARBA" id="ARBA00023157"/>
    </source>
</evidence>
<reference evidence="6 7" key="1">
    <citation type="submission" date="2024-01" db="EMBL/GenBank/DDBJ databases">
        <title>The genomes of 5 underutilized Papilionoideae crops provide insights into root nodulation and disease resistanc.</title>
        <authorList>
            <person name="Yuan L."/>
        </authorList>
    </citation>
    <scope>NUCLEOTIDE SEQUENCE [LARGE SCALE GENOMIC DNA]</scope>
    <source>
        <strain evidence="6">ZHUSHIDOU_FW_LH</strain>
        <tissue evidence="6">Leaf</tissue>
    </source>
</reference>
<evidence type="ECO:0000313" key="7">
    <source>
        <dbReference type="Proteomes" id="UP001372338"/>
    </source>
</evidence>
<protein>
    <submittedName>
        <fullName evidence="6">Uncharacterized protein</fullName>
    </submittedName>
</protein>
<accession>A0AAN9EFP8</accession>
<dbReference type="Proteomes" id="UP001372338">
    <property type="component" value="Unassembled WGS sequence"/>
</dbReference>
<evidence type="ECO:0000256" key="3">
    <source>
        <dbReference type="ARBA" id="ARBA00022525"/>
    </source>
</evidence>
<dbReference type="PROSITE" id="PS00254">
    <property type="entry name" value="INTERLEUKIN_6"/>
    <property type="match status" value="1"/>
</dbReference>
<dbReference type="InterPro" id="IPR030473">
    <property type="entry name" value="IL6/GCSF/MGF_CS"/>
</dbReference>
<name>A0AAN9EFP8_CROPI</name>
<evidence type="ECO:0000256" key="2">
    <source>
        <dbReference type="ARBA" id="ARBA00007432"/>
    </source>
</evidence>
<proteinExistence type="inferred from homology"/>
<evidence type="ECO:0000313" key="6">
    <source>
        <dbReference type="EMBL" id="KAK7256637.1"/>
    </source>
</evidence>
<sequence>MPVAPKQHVCVSLYVKDALPPKEMNPAEKHCIQADIVLCLGTGISSDFCSDLMNRGLIMFRKKLGCLNNPVIAGVMEQLNLQIPPFVRIDLFQIIMTHALSNDKKYVNWTLQVASAHGQKAALPFIKSIEVSFLDKEDYKAAVLDRQPFRLKRLKFNHLVTYFISFGEIDREELIMGGYL</sequence>
<dbReference type="GO" id="GO:0008083">
    <property type="term" value="F:growth factor activity"/>
    <property type="evidence" value="ECO:0007669"/>
    <property type="project" value="UniProtKB-KW"/>
</dbReference>